<name>A0A2S4VVB6_9BASI</name>
<keyword evidence="8" id="KW-0157">Chromophore</keyword>
<dbReference type="SUPFAM" id="SSF52172">
    <property type="entry name" value="CheY-like"/>
    <property type="match status" value="1"/>
</dbReference>
<dbReference type="GO" id="GO:0000155">
    <property type="term" value="F:phosphorelay sensor kinase activity"/>
    <property type="evidence" value="ECO:0007669"/>
    <property type="project" value="InterPro"/>
</dbReference>
<keyword evidence="5" id="KW-0547">Nucleotide-binding</keyword>
<dbReference type="EMBL" id="PKSL01000024">
    <property type="protein sequence ID" value="POW13464.1"/>
    <property type="molecule type" value="Genomic_DNA"/>
</dbReference>
<feature type="region of interest" description="Disordered" evidence="12">
    <location>
        <begin position="1363"/>
        <end position="1389"/>
    </location>
</feature>
<dbReference type="SUPFAM" id="SSF47384">
    <property type="entry name" value="Homodimeric domain of signal transducing histidine kinase"/>
    <property type="match status" value="1"/>
</dbReference>
<reference evidence="16" key="1">
    <citation type="submission" date="2017-12" db="EMBL/GenBank/DDBJ databases">
        <title>Gene loss provides genomic basis for host adaptation in cereal stripe rust fungi.</title>
        <authorList>
            <person name="Xia C."/>
        </authorList>
    </citation>
    <scope>NUCLEOTIDE SEQUENCE [LARGE SCALE GENOMIC DNA]</scope>
    <source>
        <strain evidence="16">93-210</strain>
    </source>
</reference>
<dbReference type="Proteomes" id="UP000239156">
    <property type="component" value="Unassembled WGS sequence"/>
</dbReference>
<dbReference type="Gene3D" id="3.30.565.10">
    <property type="entry name" value="Histidine kinase-like ATPase, C-terminal domain"/>
    <property type="match status" value="1"/>
</dbReference>
<evidence type="ECO:0000313" key="16">
    <source>
        <dbReference type="EMBL" id="POW13464.1"/>
    </source>
</evidence>
<dbReference type="SMART" id="SM00448">
    <property type="entry name" value="REC"/>
    <property type="match status" value="1"/>
</dbReference>
<dbReference type="Gene3D" id="1.10.287.130">
    <property type="match status" value="1"/>
</dbReference>
<proteinExistence type="predicted"/>
<evidence type="ECO:0000259" key="14">
    <source>
        <dbReference type="PROSITE" id="PS50109"/>
    </source>
</evidence>
<dbReference type="PROSITE" id="PS50110">
    <property type="entry name" value="RESPONSE_REGULATORY"/>
    <property type="match status" value="1"/>
</dbReference>
<dbReference type="GO" id="GO:0005524">
    <property type="term" value="F:ATP binding"/>
    <property type="evidence" value="ECO:0007669"/>
    <property type="project" value="UniProtKB-KW"/>
</dbReference>
<dbReference type="InterPro" id="IPR035965">
    <property type="entry name" value="PAS-like_dom_sf"/>
</dbReference>
<dbReference type="InterPro" id="IPR005467">
    <property type="entry name" value="His_kinase_dom"/>
</dbReference>
<evidence type="ECO:0000256" key="7">
    <source>
        <dbReference type="ARBA" id="ARBA00022840"/>
    </source>
</evidence>
<dbReference type="PROSITE" id="PS50046">
    <property type="entry name" value="PHYTOCHROME_2"/>
    <property type="match status" value="1"/>
</dbReference>
<feature type="region of interest" description="Disordered" evidence="12">
    <location>
        <begin position="1"/>
        <end position="86"/>
    </location>
</feature>
<dbReference type="InterPro" id="IPR003594">
    <property type="entry name" value="HATPase_dom"/>
</dbReference>
<evidence type="ECO:0000256" key="2">
    <source>
        <dbReference type="ARBA" id="ARBA00022553"/>
    </source>
</evidence>
<dbReference type="Pfam" id="PF02518">
    <property type="entry name" value="HATPase_c"/>
    <property type="match status" value="1"/>
</dbReference>
<evidence type="ECO:0000256" key="3">
    <source>
        <dbReference type="ARBA" id="ARBA00022606"/>
    </source>
</evidence>
<dbReference type="VEuPathDB" id="FungiDB:PSHT_11590"/>
<dbReference type="InterPro" id="IPR043150">
    <property type="entry name" value="Phytochrome_PHY_sf"/>
</dbReference>
<comment type="caution">
    <text evidence="16">The sequence shown here is derived from an EMBL/GenBank/DDBJ whole genome shotgun (WGS) entry which is preliminary data.</text>
</comment>
<keyword evidence="4" id="KW-0808">Transferase</keyword>
<dbReference type="CDD" id="cd17546">
    <property type="entry name" value="REC_hyHK_CKI1_RcsC-like"/>
    <property type="match status" value="1"/>
</dbReference>
<dbReference type="PANTHER" id="PTHR43065:SF10">
    <property type="entry name" value="PEROXIDE STRESS-ACTIVATED HISTIDINE KINASE MAK3"/>
    <property type="match status" value="1"/>
</dbReference>
<dbReference type="InterPro" id="IPR029016">
    <property type="entry name" value="GAF-like_dom_sf"/>
</dbReference>
<feature type="domain" description="Histidine kinase" evidence="14">
    <location>
        <begin position="770"/>
        <end position="1003"/>
    </location>
</feature>
<dbReference type="Gene3D" id="3.40.50.2300">
    <property type="match status" value="1"/>
</dbReference>
<dbReference type="InterPro" id="IPR036890">
    <property type="entry name" value="HATPase_C_sf"/>
</dbReference>
<feature type="domain" description="Response regulatory" evidence="15">
    <location>
        <begin position="1279"/>
        <end position="1442"/>
    </location>
</feature>
<evidence type="ECO:0000256" key="4">
    <source>
        <dbReference type="ARBA" id="ARBA00022679"/>
    </source>
</evidence>
<feature type="domain" description="Phytochrome chromophore attachment site" evidence="13">
    <location>
        <begin position="394"/>
        <end position="556"/>
    </location>
</feature>
<dbReference type="Gene3D" id="3.30.450.270">
    <property type="match status" value="1"/>
</dbReference>
<dbReference type="SMART" id="SM00388">
    <property type="entry name" value="HisKA"/>
    <property type="match status" value="1"/>
</dbReference>
<sequence>MVVEHSSSPGSQQGQYTENVGRGRIGVGSLTGASHSPTDTDLGSIGRMSSDSRPDNQNPVTKIIETNRLPVHPHRTLNSTRSDCQPDPSAIEELISVVGESPPSSSVAGQATVSDTDQSSLPVILSDTDAHMTTRFEFQQGEDGILILTGRSGEFTACEDEPIRTPGAIQAFGVLMAVIVHSESKPTTLPHSRCDPYDPSHGISPSPSIQHSDTDEVDQEETEDIDRLEIVQVSENSRQILGLSPKLLLNLHSFTESVFDSGSISSAGPHTFRLSGRGEIGTGTDGPLSYTEWSCWCAAHRPDPVLRPRLMIIEFELENDELNPPLIVSVDPVDADERGGLDGKPYEPTEQDLIESTTSINQPLKARVEDFSGDSVEVLSIMSQLNNQFDKAEDMPTFLKTLVGLVRELTGFNRVMIYKFDESWNGQVVAELVDWKRTRDLYRGLRFPASDIPPQARELYKINKVRMLYDRDQPTARLMCKTEEELAQPLDMTHCHLRAMSPIHIKYLANMGVRSSFSISIIMNGELWGLISCHSYGRFGHRVTFPTRQFCTMLGDSVCKNILRLNLSQRLQSRKLINTTSTPKNPSGYVIAQAEDFLLLFDAQSGALSIGDEAKILGADANSEEILAILEYFRVKTFDTLQVSTDIQQTFPDIDYPGGTASISGVLVIPLSRSGQDFILPAQSKEIHWAGNPHEQPFSKDDSNHSHNLEPRKSFKIWSETVKGRSKAWTDEQLETGAVVSLVYGKFIDVWRQKEAAVQNNQLRALLLGNASHEVRTPLHQILSTLELALDGQLDEETRDNLSESYSASKALVHDLTKTEHGRDLLSRDPFNLPLTLEEAVPIYQREAKRKGLEFEMVESPLGSPRILEGDRARLRQVVSNLVGNAVKHTTEGHVHVQWGLMPQDEVVPHSAEERSLGSDEVVRISIAVTDTGKGITKARLESIFQALEPGRSGEPRGGQTSESIGLGLAVVGRVVHNMGGQLKVDSIVNGGSKFTIVLPFVVPKNHTPRVTSASGYDDSAHVNSTDWHSMRGNRFDTVSTGPISASGGEVDGMMKALTFRSSAENSFDDHYSLASTSSFHRKSFSGTRKSISSGPIESSQGNGSLYSPGSDIGARISHRRISSARDQGLDNKQPSTSEHHSETQMNMVPLALPQRMSSDGPCKPEKVIRPREDVSSEEMTRPEAVQPPHQILTHRSTMRKSKRKDDRMVSPELERPTIHTINGAGQRRQSTLTHDHPQNLDSQETATSSPLRPSNHFQHISDYQTHNQNRQVAHERMKIMVVEDDPINQMILKKRLTLTGHTVSLTVHGQDAFELFERDPSQHDIILMDLQMPICDGMQATKMIREFEKASSNQLMKVEFHKDHEEENNETKKCTQDTEEEQMTTKRSPKSHLINFGVPIIAVSASLHERQHQDIFEAGMDGWMPKPVDFSRLATMLTASLNLSTRAELLYQLSFVFVLQFPPVLSTLSHPYMPGTWQRGGWLCLPENSARNLGRSMCSQQDNRVTYHRGAESES</sequence>
<feature type="region of interest" description="Disordered" evidence="12">
    <location>
        <begin position="1083"/>
        <end position="1145"/>
    </location>
</feature>
<dbReference type="InterPro" id="IPR011006">
    <property type="entry name" value="CheY-like_superfamily"/>
</dbReference>
<keyword evidence="9" id="KW-0902">Two-component regulatory system</keyword>
<evidence type="ECO:0000256" key="1">
    <source>
        <dbReference type="ARBA" id="ARBA00022543"/>
    </source>
</evidence>
<dbReference type="CDD" id="cd00082">
    <property type="entry name" value="HisKA"/>
    <property type="match status" value="1"/>
</dbReference>
<dbReference type="GO" id="GO:0009881">
    <property type="term" value="F:photoreceptor activity"/>
    <property type="evidence" value="ECO:0007669"/>
    <property type="project" value="UniProtKB-KW"/>
</dbReference>
<dbReference type="SUPFAM" id="SSF55874">
    <property type="entry name" value="ATPase domain of HSP90 chaperone/DNA topoisomerase II/histidine kinase"/>
    <property type="match status" value="1"/>
</dbReference>
<dbReference type="VEuPathDB" id="FungiDB:PSTT_03678"/>
<feature type="compositionally biased region" description="Acidic residues" evidence="12">
    <location>
        <begin position="215"/>
        <end position="224"/>
    </location>
</feature>
<gene>
    <name evidence="16" type="ORF">PSTT_03678</name>
</gene>
<evidence type="ECO:0000259" key="15">
    <source>
        <dbReference type="PROSITE" id="PS50110"/>
    </source>
</evidence>
<keyword evidence="6" id="KW-0418">Kinase</keyword>
<keyword evidence="17" id="KW-1185">Reference proteome</keyword>
<dbReference type="InterPro" id="IPR001294">
    <property type="entry name" value="Phytochrome"/>
</dbReference>
<dbReference type="PRINTS" id="PR01033">
    <property type="entry name" value="PHYTOCHROME"/>
</dbReference>
<evidence type="ECO:0000313" key="17">
    <source>
        <dbReference type="Proteomes" id="UP000239156"/>
    </source>
</evidence>
<dbReference type="GO" id="GO:0006355">
    <property type="term" value="P:regulation of DNA-templated transcription"/>
    <property type="evidence" value="ECO:0007669"/>
    <property type="project" value="InterPro"/>
</dbReference>
<feature type="modified residue" description="4-aspartylphosphate" evidence="11">
    <location>
        <position position="1330"/>
    </location>
</feature>
<accession>A0A2S4VVB6</accession>
<dbReference type="InterPro" id="IPR036097">
    <property type="entry name" value="HisK_dim/P_sf"/>
</dbReference>
<evidence type="ECO:0000256" key="12">
    <source>
        <dbReference type="SAM" id="MobiDB-lite"/>
    </source>
</evidence>
<dbReference type="InterPro" id="IPR013515">
    <property type="entry name" value="Phytochrome_cen-reg"/>
</dbReference>
<evidence type="ECO:0000256" key="11">
    <source>
        <dbReference type="PROSITE-ProRule" id="PRU00169"/>
    </source>
</evidence>
<keyword evidence="10" id="KW-0675">Receptor</keyword>
<dbReference type="Gene3D" id="3.30.450.40">
    <property type="match status" value="1"/>
</dbReference>
<evidence type="ECO:0000256" key="8">
    <source>
        <dbReference type="ARBA" id="ARBA00022991"/>
    </source>
</evidence>
<dbReference type="Pfam" id="PF00360">
    <property type="entry name" value="PHY"/>
    <property type="match status" value="1"/>
</dbReference>
<dbReference type="PROSITE" id="PS50109">
    <property type="entry name" value="HIS_KIN"/>
    <property type="match status" value="1"/>
</dbReference>
<dbReference type="InterPro" id="IPR001789">
    <property type="entry name" value="Sig_transdc_resp-reg_receiver"/>
</dbReference>
<dbReference type="SMART" id="SM00065">
    <property type="entry name" value="GAF"/>
    <property type="match status" value="1"/>
</dbReference>
<dbReference type="SUPFAM" id="SSF55785">
    <property type="entry name" value="PYP-like sensor domain (PAS domain)"/>
    <property type="match status" value="1"/>
</dbReference>
<evidence type="ECO:0000256" key="10">
    <source>
        <dbReference type="ARBA" id="ARBA00023170"/>
    </source>
</evidence>
<dbReference type="PANTHER" id="PTHR43065">
    <property type="entry name" value="SENSOR HISTIDINE KINASE"/>
    <property type="match status" value="1"/>
</dbReference>
<evidence type="ECO:0000256" key="9">
    <source>
        <dbReference type="ARBA" id="ARBA00023012"/>
    </source>
</evidence>
<evidence type="ECO:0000256" key="6">
    <source>
        <dbReference type="ARBA" id="ARBA00022777"/>
    </source>
</evidence>
<protein>
    <submittedName>
        <fullName evidence="16">Uncharacterized protein</fullName>
    </submittedName>
</protein>
<dbReference type="Pfam" id="PF01590">
    <property type="entry name" value="GAF"/>
    <property type="match status" value="1"/>
</dbReference>
<dbReference type="InterPro" id="IPR013654">
    <property type="entry name" value="PAS_2"/>
</dbReference>
<dbReference type="Gene3D" id="3.30.450.20">
    <property type="entry name" value="PAS domain"/>
    <property type="match status" value="1"/>
</dbReference>
<evidence type="ECO:0000256" key="5">
    <source>
        <dbReference type="ARBA" id="ARBA00022741"/>
    </source>
</evidence>
<dbReference type="InterPro" id="IPR016132">
    <property type="entry name" value="Phyto_chromo_attachment"/>
</dbReference>
<keyword evidence="3" id="KW-0716">Sensory transduction</keyword>
<feature type="compositionally biased region" description="Polar residues" evidence="12">
    <location>
        <begin position="1083"/>
        <end position="1108"/>
    </location>
</feature>
<dbReference type="Pfam" id="PF00512">
    <property type="entry name" value="HisKA"/>
    <property type="match status" value="1"/>
</dbReference>
<dbReference type="InterPro" id="IPR003661">
    <property type="entry name" value="HisK_dim/P_dom"/>
</dbReference>
<feature type="compositionally biased region" description="Polar residues" evidence="12">
    <location>
        <begin position="1240"/>
        <end position="1258"/>
    </location>
</feature>
<dbReference type="InterPro" id="IPR003018">
    <property type="entry name" value="GAF"/>
</dbReference>
<keyword evidence="7" id="KW-0067">ATP-binding</keyword>
<dbReference type="GO" id="GO:0009584">
    <property type="term" value="P:detection of visible light"/>
    <property type="evidence" value="ECO:0007669"/>
    <property type="project" value="InterPro"/>
</dbReference>
<keyword evidence="1" id="KW-0600">Photoreceptor protein</keyword>
<dbReference type="SUPFAM" id="SSF55781">
    <property type="entry name" value="GAF domain-like"/>
    <property type="match status" value="2"/>
</dbReference>
<dbReference type="Pfam" id="PF08446">
    <property type="entry name" value="PAS_2"/>
    <property type="match status" value="1"/>
</dbReference>
<feature type="region of interest" description="Disordered" evidence="12">
    <location>
        <begin position="185"/>
        <end position="224"/>
    </location>
</feature>
<organism evidence="16 17">
    <name type="scientific">Puccinia striiformis</name>
    <dbReference type="NCBI Taxonomy" id="27350"/>
    <lineage>
        <taxon>Eukaryota</taxon>
        <taxon>Fungi</taxon>
        <taxon>Dikarya</taxon>
        <taxon>Basidiomycota</taxon>
        <taxon>Pucciniomycotina</taxon>
        <taxon>Pucciniomycetes</taxon>
        <taxon>Pucciniales</taxon>
        <taxon>Pucciniaceae</taxon>
        <taxon>Puccinia</taxon>
    </lineage>
</organism>
<feature type="region of interest" description="Disordered" evidence="12">
    <location>
        <begin position="1217"/>
        <end position="1258"/>
    </location>
</feature>
<keyword evidence="2 11" id="KW-0597">Phosphoprotein</keyword>
<feature type="compositionally biased region" description="Polar residues" evidence="12">
    <location>
        <begin position="1"/>
        <end position="18"/>
    </location>
</feature>
<evidence type="ECO:0000259" key="13">
    <source>
        <dbReference type="PROSITE" id="PS50046"/>
    </source>
</evidence>
<feature type="compositionally biased region" description="Polar residues" evidence="12">
    <location>
        <begin position="31"/>
        <end position="60"/>
    </location>
</feature>
<dbReference type="Pfam" id="PF00072">
    <property type="entry name" value="Response_reg"/>
    <property type="match status" value="1"/>
</dbReference>
<dbReference type="SMART" id="SM00387">
    <property type="entry name" value="HATPase_c"/>
    <property type="match status" value="1"/>
</dbReference>
<feature type="compositionally biased region" description="Basic and acidic residues" evidence="12">
    <location>
        <begin position="1363"/>
        <end position="1377"/>
    </location>
</feature>